<evidence type="ECO:0000313" key="1">
    <source>
        <dbReference type="EMBL" id="CAD5126984.1"/>
    </source>
</evidence>
<evidence type="ECO:0000313" key="2">
    <source>
        <dbReference type="Proteomes" id="UP000549394"/>
    </source>
</evidence>
<dbReference type="AlphaFoldDB" id="A0A7I8WFX1"/>
<dbReference type="Proteomes" id="UP000549394">
    <property type="component" value="Unassembled WGS sequence"/>
</dbReference>
<reference evidence="1 2" key="1">
    <citation type="submission" date="2020-08" db="EMBL/GenBank/DDBJ databases">
        <authorList>
            <person name="Hejnol A."/>
        </authorList>
    </citation>
    <scope>NUCLEOTIDE SEQUENCE [LARGE SCALE GENOMIC DNA]</scope>
</reference>
<comment type="caution">
    <text evidence="1">The sequence shown here is derived from an EMBL/GenBank/DDBJ whole genome shotgun (WGS) entry which is preliminary data.</text>
</comment>
<dbReference type="EMBL" id="CAJFCJ010000117">
    <property type="protein sequence ID" value="CAD5126984.1"/>
    <property type="molecule type" value="Genomic_DNA"/>
</dbReference>
<sequence length="76" mass="9195">MADEGKFKNYICITTSEQQKENLKKMIKDKNIIVLDHEDHYGFGRNVYPKTRCPLSKWKVFDWKAMDKKIYDYMLN</sequence>
<organism evidence="1 2">
    <name type="scientific">Dimorphilus gyrociliatus</name>
    <dbReference type="NCBI Taxonomy" id="2664684"/>
    <lineage>
        <taxon>Eukaryota</taxon>
        <taxon>Metazoa</taxon>
        <taxon>Spiralia</taxon>
        <taxon>Lophotrochozoa</taxon>
        <taxon>Annelida</taxon>
        <taxon>Polychaeta</taxon>
        <taxon>Polychaeta incertae sedis</taxon>
        <taxon>Dinophilidae</taxon>
        <taxon>Dimorphilus</taxon>
    </lineage>
</organism>
<keyword evidence="2" id="KW-1185">Reference proteome</keyword>
<accession>A0A7I8WFX1</accession>
<name>A0A7I8WFX1_9ANNE</name>
<proteinExistence type="predicted"/>
<protein>
    <submittedName>
        <fullName evidence="1">Uncharacterized protein</fullName>
    </submittedName>
</protein>
<gene>
    <name evidence="1" type="ORF">DGYR_LOCUS14198</name>
</gene>